<comment type="similarity">
    <text evidence="3">Belongs to the ATG2 family.</text>
</comment>
<keyword evidence="5" id="KW-0256">Endoplasmic reticulum</keyword>
<evidence type="ECO:0000256" key="5">
    <source>
        <dbReference type="ARBA" id="ARBA00022824"/>
    </source>
</evidence>
<reference evidence="11" key="1">
    <citation type="submission" date="2025-08" db="UniProtKB">
        <authorList>
            <consortium name="RefSeq"/>
        </authorList>
    </citation>
    <scope>IDENTIFICATION</scope>
    <source>
        <tissue evidence="11">Kidney</tissue>
    </source>
</reference>
<keyword evidence="10" id="KW-1185">Reference proteome</keyword>
<gene>
    <name evidence="11" type="primary">LOC105310587</name>
</gene>
<evidence type="ECO:0000256" key="4">
    <source>
        <dbReference type="ARBA" id="ARBA00022448"/>
    </source>
</evidence>
<dbReference type="GO" id="GO:0061709">
    <property type="term" value="P:reticulophagy"/>
    <property type="evidence" value="ECO:0007669"/>
    <property type="project" value="TreeGrafter"/>
</dbReference>
<keyword evidence="7" id="KW-0472">Membrane</keyword>
<evidence type="ECO:0000256" key="7">
    <source>
        <dbReference type="ARBA" id="ARBA00023136"/>
    </source>
</evidence>
<keyword evidence="6" id="KW-0445">Lipid transport</keyword>
<dbReference type="GO" id="GO:0043495">
    <property type="term" value="F:protein-membrane adaptor activity"/>
    <property type="evidence" value="ECO:0007669"/>
    <property type="project" value="TreeGrafter"/>
</dbReference>
<accession>A0A6P6C5C5</accession>
<evidence type="ECO:0000256" key="2">
    <source>
        <dbReference type="ARBA" id="ARBA00004623"/>
    </source>
</evidence>
<feature type="non-terminal residue" evidence="11">
    <location>
        <position position="192"/>
    </location>
</feature>
<dbReference type="PANTHER" id="PTHR13190">
    <property type="entry name" value="AUTOPHAGY-RELATED 2, ISOFORM A"/>
    <property type="match status" value="1"/>
</dbReference>
<dbReference type="Proteomes" id="UP000515202">
    <property type="component" value="Unplaced"/>
</dbReference>
<evidence type="ECO:0000313" key="10">
    <source>
        <dbReference type="Proteomes" id="UP000515202"/>
    </source>
</evidence>
<evidence type="ECO:0000256" key="9">
    <source>
        <dbReference type="ARBA" id="ARBA00024615"/>
    </source>
</evidence>
<protein>
    <submittedName>
        <fullName evidence="11">Autophagy-related protein 2 homolog B-like</fullName>
    </submittedName>
</protein>
<dbReference type="GO" id="GO:0034045">
    <property type="term" value="C:phagophore assembly site membrane"/>
    <property type="evidence" value="ECO:0007669"/>
    <property type="project" value="UniProtKB-SubCell"/>
</dbReference>
<dbReference type="GO" id="GO:0000045">
    <property type="term" value="P:autophagosome assembly"/>
    <property type="evidence" value="ECO:0007669"/>
    <property type="project" value="TreeGrafter"/>
</dbReference>
<feature type="non-terminal residue" evidence="11">
    <location>
        <position position="1"/>
    </location>
</feature>
<dbReference type="OrthoDB" id="18982at2759"/>
<dbReference type="GO" id="GO:0000422">
    <property type="term" value="P:autophagy of mitochondrion"/>
    <property type="evidence" value="ECO:0007669"/>
    <property type="project" value="TreeGrafter"/>
</dbReference>
<organism evidence="10 11">
    <name type="scientific">Pteropus vampyrus</name>
    <name type="common">Large flying fox</name>
    <dbReference type="NCBI Taxonomy" id="132908"/>
    <lineage>
        <taxon>Eukaryota</taxon>
        <taxon>Metazoa</taxon>
        <taxon>Chordata</taxon>
        <taxon>Craniata</taxon>
        <taxon>Vertebrata</taxon>
        <taxon>Euteleostomi</taxon>
        <taxon>Mammalia</taxon>
        <taxon>Eutheria</taxon>
        <taxon>Laurasiatheria</taxon>
        <taxon>Chiroptera</taxon>
        <taxon>Yinpterochiroptera</taxon>
        <taxon>Pteropodoidea</taxon>
        <taxon>Pteropodidae</taxon>
        <taxon>Pteropodinae</taxon>
        <taxon>Pteropus</taxon>
    </lineage>
</organism>
<name>A0A6P6C5C5_PTEVA</name>
<evidence type="ECO:0000313" key="11">
    <source>
        <dbReference type="RefSeq" id="XP_023382553.1"/>
    </source>
</evidence>
<dbReference type="GO" id="GO:0005789">
    <property type="term" value="C:endoplasmic reticulum membrane"/>
    <property type="evidence" value="ECO:0007669"/>
    <property type="project" value="UniProtKB-SubCell"/>
</dbReference>
<comment type="catalytic activity">
    <reaction evidence="8">
        <text>a 1,2-diacyl-sn-glycero-3-phospho-L-serine(in) = a 1,2-diacyl-sn-glycero-3-phospho-L-serine(out)</text>
        <dbReference type="Rhea" id="RHEA:38663"/>
        <dbReference type="ChEBI" id="CHEBI:57262"/>
    </reaction>
</comment>
<dbReference type="GO" id="GO:0061723">
    <property type="term" value="P:glycophagy"/>
    <property type="evidence" value="ECO:0007669"/>
    <property type="project" value="TreeGrafter"/>
</dbReference>
<sequence>EESGSEEETLQYFSTVDPNYRSRRKKKLDSQNKNSQSFLSVLLKVYELISSNVLLYFHPNADVGIVDGVIVPAEIRLPSSTRPHWLEPTIYSSEEDGLCRASSDGVGGDTLNMLSVAVKILSDKSESNTKEFLIAVGLKGATLQHRMLPSGLSWHEQILCFLNIADEPVLGYSPPASFTTFHVHLWSCALDY</sequence>
<dbReference type="InterPro" id="IPR026849">
    <property type="entry name" value="ATG2"/>
</dbReference>
<dbReference type="AlphaFoldDB" id="A0A6P6C5C5"/>
<evidence type="ECO:0000256" key="6">
    <source>
        <dbReference type="ARBA" id="ARBA00023055"/>
    </source>
</evidence>
<comment type="subcellular location">
    <subcellularLocation>
        <location evidence="1">Endoplasmic reticulum membrane</location>
        <topology evidence="1">Peripheral membrane protein</topology>
    </subcellularLocation>
    <subcellularLocation>
        <location evidence="2">Preautophagosomal structure membrane</location>
        <topology evidence="2">Peripheral membrane protein</topology>
    </subcellularLocation>
</comment>
<evidence type="ECO:0000256" key="3">
    <source>
        <dbReference type="ARBA" id="ARBA00009714"/>
    </source>
</evidence>
<dbReference type="GeneID" id="105310587"/>
<dbReference type="GO" id="GO:0034727">
    <property type="term" value="P:piecemeal microautophagy of the nucleus"/>
    <property type="evidence" value="ECO:0007669"/>
    <property type="project" value="TreeGrafter"/>
</dbReference>
<dbReference type="GO" id="GO:0061908">
    <property type="term" value="C:phagophore"/>
    <property type="evidence" value="ECO:0007669"/>
    <property type="project" value="TreeGrafter"/>
</dbReference>
<comment type="catalytic activity">
    <reaction evidence="9">
        <text>a 1,2-diacyl-sn-glycero-3-phosphoethanolamine(in) = a 1,2-diacyl-sn-glycero-3-phosphoethanolamine(out)</text>
        <dbReference type="Rhea" id="RHEA:38895"/>
        <dbReference type="ChEBI" id="CHEBI:64612"/>
    </reaction>
</comment>
<dbReference type="PANTHER" id="PTHR13190:SF20">
    <property type="entry name" value="AUTOPHAGY-RELATED PROTEIN 2 HOMOLOG B"/>
    <property type="match status" value="1"/>
</dbReference>
<proteinExistence type="inferred from homology"/>
<dbReference type="KEGG" id="pvp:105310587"/>
<keyword evidence="4" id="KW-0813">Transport</keyword>
<evidence type="ECO:0000256" key="8">
    <source>
        <dbReference type="ARBA" id="ARBA00024479"/>
    </source>
</evidence>
<dbReference type="GO" id="GO:0032266">
    <property type="term" value="F:phosphatidylinositol-3-phosphate binding"/>
    <property type="evidence" value="ECO:0007669"/>
    <property type="project" value="TreeGrafter"/>
</dbReference>
<dbReference type="GO" id="GO:0006869">
    <property type="term" value="P:lipid transport"/>
    <property type="evidence" value="ECO:0007669"/>
    <property type="project" value="UniProtKB-KW"/>
</dbReference>
<dbReference type="RefSeq" id="XP_023382553.1">
    <property type="nucleotide sequence ID" value="XM_023526785.1"/>
</dbReference>
<evidence type="ECO:0000256" key="1">
    <source>
        <dbReference type="ARBA" id="ARBA00004406"/>
    </source>
</evidence>